<dbReference type="InterPro" id="IPR036397">
    <property type="entry name" value="RNaseH_sf"/>
</dbReference>
<dbReference type="InterPro" id="IPR002121">
    <property type="entry name" value="HRDC_dom"/>
</dbReference>
<dbReference type="PANTHER" id="PTHR47649:SF1">
    <property type="entry name" value="RIBONUCLEASE D"/>
    <property type="match status" value="1"/>
</dbReference>
<dbReference type="PROSITE" id="PS50967">
    <property type="entry name" value="HRDC"/>
    <property type="match status" value="1"/>
</dbReference>
<dbReference type="AlphaFoldDB" id="A0A517XSI5"/>
<dbReference type="Proteomes" id="UP000319576">
    <property type="component" value="Chromosome"/>
</dbReference>
<evidence type="ECO:0000313" key="3">
    <source>
        <dbReference type="Proteomes" id="UP000319576"/>
    </source>
</evidence>
<keyword evidence="2" id="KW-0378">Hydrolase</keyword>
<keyword evidence="3" id="KW-1185">Reference proteome</keyword>
<dbReference type="GO" id="GO:0000166">
    <property type="term" value="F:nucleotide binding"/>
    <property type="evidence" value="ECO:0007669"/>
    <property type="project" value="InterPro"/>
</dbReference>
<protein>
    <submittedName>
        <fullName evidence="2">Ribonuclease D</fullName>
        <ecNumber evidence="2">3.1.13.5</ecNumber>
    </submittedName>
</protein>
<dbReference type="Gene3D" id="1.10.150.80">
    <property type="entry name" value="HRDC domain"/>
    <property type="match status" value="1"/>
</dbReference>
<dbReference type="Pfam" id="PF01612">
    <property type="entry name" value="DNA_pol_A_exo1"/>
    <property type="match status" value="1"/>
</dbReference>
<dbReference type="InterPro" id="IPR051086">
    <property type="entry name" value="RNase_D-like"/>
</dbReference>
<reference evidence="2 3" key="1">
    <citation type="submission" date="2019-02" db="EMBL/GenBank/DDBJ databases">
        <title>Deep-cultivation of Planctomycetes and their phenomic and genomic characterization uncovers novel biology.</title>
        <authorList>
            <person name="Wiegand S."/>
            <person name="Jogler M."/>
            <person name="Boedeker C."/>
            <person name="Pinto D."/>
            <person name="Vollmers J."/>
            <person name="Rivas-Marin E."/>
            <person name="Kohn T."/>
            <person name="Peeters S.H."/>
            <person name="Heuer A."/>
            <person name="Rast P."/>
            <person name="Oberbeckmann S."/>
            <person name="Bunk B."/>
            <person name="Jeske O."/>
            <person name="Meyerdierks A."/>
            <person name="Storesund J.E."/>
            <person name="Kallscheuer N."/>
            <person name="Luecker S."/>
            <person name="Lage O.M."/>
            <person name="Pohl T."/>
            <person name="Merkel B.J."/>
            <person name="Hornburger P."/>
            <person name="Mueller R.-W."/>
            <person name="Bruemmer F."/>
            <person name="Labrenz M."/>
            <person name="Spormann A.M."/>
            <person name="Op den Camp H."/>
            <person name="Overmann J."/>
            <person name="Amann R."/>
            <person name="Jetten M.S.M."/>
            <person name="Mascher T."/>
            <person name="Medema M.H."/>
            <person name="Devos D.P."/>
            <person name="Kaster A.-K."/>
            <person name="Ovreas L."/>
            <person name="Rohde M."/>
            <person name="Galperin M.Y."/>
            <person name="Jogler C."/>
        </authorList>
    </citation>
    <scope>NUCLEOTIDE SEQUENCE [LARGE SCALE GENOMIC DNA]</scope>
    <source>
        <strain evidence="2 3">ETA_A1</strain>
    </source>
</reference>
<dbReference type="Gene3D" id="3.30.420.10">
    <property type="entry name" value="Ribonuclease H-like superfamily/Ribonuclease H"/>
    <property type="match status" value="1"/>
</dbReference>
<dbReference type="EC" id="3.1.13.5" evidence="2"/>
<dbReference type="KEGG" id="uli:ETAA1_24270"/>
<dbReference type="SMART" id="SM00474">
    <property type="entry name" value="35EXOc"/>
    <property type="match status" value="1"/>
</dbReference>
<dbReference type="OrthoDB" id="9800549at2"/>
<accession>A0A517XSI5</accession>
<dbReference type="EMBL" id="CP036273">
    <property type="protein sequence ID" value="QDU20475.1"/>
    <property type="molecule type" value="Genomic_DNA"/>
</dbReference>
<dbReference type="PANTHER" id="PTHR47649">
    <property type="entry name" value="RIBONUCLEASE D"/>
    <property type="match status" value="1"/>
</dbReference>
<name>A0A517XSI5_9BACT</name>
<organism evidence="2 3">
    <name type="scientific">Urbifossiella limnaea</name>
    <dbReference type="NCBI Taxonomy" id="2528023"/>
    <lineage>
        <taxon>Bacteria</taxon>
        <taxon>Pseudomonadati</taxon>
        <taxon>Planctomycetota</taxon>
        <taxon>Planctomycetia</taxon>
        <taxon>Gemmatales</taxon>
        <taxon>Gemmataceae</taxon>
        <taxon>Urbifossiella</taxon>
    </lineage>
</organism>
<dbReference type="InterPro" id="IPR012337">
    <property type="entry name" value="RNaseH-like_sf"/>
</dbReference>
<sequence>MRRRPSKLVTLPEHVIATPARLAAATAHLSAAPIIGFDTEFVGEDSYRPELCLVQVSSSQALFVIDPFACGPLDAFWEVMTDPAKVIVVHAGREDLRICNFAAGKAPAKVYDVQVAAGLAGLSWPIGYAGLVSELLGHRMNKGETLTDWRRRPLAAAQLRYAFDDVRFLLPAHKKLTDRLTRDQRLEWAEEEFVTFTDKAVADDVTAERWRRVKGTGGFDPRGLAAVRELHAWRDGFAHRVNRPARMLMRDDVLAEIARRLPKSLDDLQNLRGLPRGEQDAILSAVSRARALAADELPGVEPKESDSPQITLMANLLGVVLTDLCSRMKLASNLVATTSDLKAVARSRACGGELPDVQLTRGWRGRHILPELLAVLDGHHALRVVKPTSLAPLAYLPVSEPLPAADATLADGPEESAET</sequence>
<evidence type="ECO:0000259" key="1">
    <source>
        <dbReference type="PROSITE" id="PS50967"/>
    </source>
</evidence>
<dbReference type="InterPro" id="IPR010997">
    <property type="entry name" value="HRDC-like_sf"/>
</dbReference>
<dbReference type="CDD" id="cd06142">
    <property type="entry name" value="RNaseD_exo"/>
    <property type="match status" value="1"/>
</dbReference>
<dbReference type="InterPro" id="IPR044876">
    <property type="entry name" value="HRDC_dom_sf"/>
</dbReference>
<proteinExistence type="predicted"/>
<dbReference type="InterPro" id="IPR002562">
    <property type="entry name" value="3'-5'_exonuclease_dom"/>
</dbReference>
<dbReference type="RefSeq" id="WP_145238078.1">
    <property type="nucleotide sequence ID" value="NZ_CP036273.1"/>
</dbReference>
<dbReference type="GO" id="GO:0033890">
    <property type="term" value="F:ribonuclease D activity"/>
    <property type="evidence" value="ECO:0007669"/>
    <property type="project" value="UniProtKB-EC"/>
</dbReference>
<dbReference type="SUPFAM" id="SSF53098">
    <property type="entry name" value="Ribonuclease H-like"/>
    <property type="match status" value="1"/>
</dbReference>
<dbReference type="SMART" id="SM00341">
    <property type="entry name" value="HRDC"/>
    <property type="match status" value="1"/>
</dbReference>
<gene>
    <name evidence="2" type="primary">rnd</name>
    <name evidence="2" type="ORF">ETAA1_24270</name>
</gene>
<dbReference type="SUPFAM" id="SSF47819">
    <property type="entry name" value="HRDC-like"/>
    <property type="match status" value="2"/>
</dbReference>
<evidence type="ECO:0000313" key="2">
    <source>
        <dbReference type="EMBL" id="QDU20475.1"/>
    </source>
</evidence>
<dbReference type="Pfam" id="PF00570">
    <property type="entry name" value="HRDC"/>
    <property type="match status" value="1"/>
</dbReference>
<dbReference type="GO" id="GO:0006139">
    <property type="term" value="P:nucleobase-containing compound metabolic process"/>
    <property type="evidence" value="ECO:0007669"/>
    <property type="project" value="InterPro"/>
</dbReference>
<feature type="domain" description="HRDC" evidence="1">
    <location>
        <begin position="220"/>
        <end position="296"/>
    </location>
</feature>
<dbReference type="GO" id="GO:0003676">
    <property type="term" value="F:nucleic acid binding"/>
    <property type="evidence" value="ECO:0007669"/>
    <property type="project" value="InterPro"/>
</dbReference>
<dbReference type="GO" id="GO:0008408">
    <property type="term" value="F:3'-5' exonuclease activity"/>
    <property type="evidence" value="ECO:0007669"/>
    <property type="project" value="InterPro"/>
</dbReference>